<evidence type="ECO:0000313" key="1">
    <source>
        <dbReference type="EMBL" id="ONM16225.1"/>
    </source>
</evidence>
<dbReference type="EMBL" id="CM007648">
    <property type="protein sequence ID" value="ONM16225.1"/>
    <property type="molecule type" value="Genomic_DNA"/>
</dbReference>
<reference evidence="1" key="1">
    <citation type="submission" date="2015-12" db="EMBL/GenBank/DDBJ databases">
        <title>Update maize B73 reference genome by single molecule sequencing technologies.</title>
        <authorList>
            <consortium name="Maize Genome Sequencing Project"/>
            <person name="Ware D."/>
        </authorList>
    </citation>
    <scope>NUCLEOTIDE SEQUENCE [LARGE SCALE GENOMIC DNA]</scope>
    <source>
        <tissue evidence="1">Seedling</tissue>
    </source>
</reference>
<gene>
    <name evidence="1" type="ORF">ZEAMMB73_Zm00001d003148</name>
</gene>
<organism evidence="1">
    <name type="scientific">Zea mays</name>
    <name type="common">Maize</name>
    <dbReference type="NCBI Taxonomy" id="4577"/>
    <lineage>
        <taxon>Eukaryota</taxon>
        <taxon>Viridiplantae</taxon>
        <taxon>Streptophyta</taxon>
        <taxon>Embryophyta</taxon>
        <taxon>Tracheophyta</taxon>
        <taxon>Spermatophyta</taxon>
        <taxon>Magnoliopsida</taxon>
        <taxon>Liliopsida</taxon>
        <taxon>Poales</taxon>
        <taxon>Poaceae</taxon>
        <taxon>PACMAD clade</taxon>
        <taxon>Panicoideae</taxon>
        <taxon>Andropogonodae</taxon>
        <taxon>Andropogoneae</taxon>
        <taxon>Tripsacinae</taxon>
        <taxon>Zea</taxon>
    </lineage>
</organism>
<accession>A0A1D6E707</accession>
<dbReference type="AlphaFoldDB" id="A0A1D6E707"/>
<protein>
    <submittedName>
        <fullName evidence="1">Enhancer of rudimentary-like protein</fullName>
    </submittedName>
</protein>
<name>A0A1D6E707_MAIZE</name>
<sequence>MEYVVFTKGKSETSTRWSGT</sequence>
<proteinExistence type="predicted"/>